<evidence type="ECO:0000313" key="2">
    <source>
        <dbReference type="Proteomes" id="UP001583186"/>
    </source>
</evidence>
<evidence type="ECO:0000313" key="1">
    <source>
        <dbReference type="EMBL" id="KAL1895659.1"/>
    </source>
</evidence>
<reference evidence="1 2" key="1">
    <citation type="journal article" date="2024" name="IMA Fungus">
        <title>IMA Genome - F19 : A genome assembly and annotation guide to empower mycologists, including annotated draft genome sequences of Ceratocystis pirilliformis, Diaporthe australafricana, Fusarium ophioides, Paecilomyces lecythidis, and Sporothrix stenoceras.</title>
        <authorList>
            <person name="Aylward J."/>
            <person name="Wilson A.M."/>
            <person name="Visagie C.M."/>
            <person name="Spraker J."/>
            <person name="Barnes I."/>
            <person name="Buitendag C."/>
            <person name="Ceriani C."/>
            <person name="Del Mar Angel L."/>
            <person name="du Plessis D."/>
            <person name="Fuchs T."/>
            <person name="Gasser K."/>
            <person name="Kramer D."/>
            <person name="Li W."/>
            <person name="Munsamy K."/>
            <person name="Piso A."/>
            <person name="Price J.L."/>
            <person name="Sonnekus B."/>
            <person name="Thomas C."/>
            <person name="van der Nest A."/>
            <person name="van Dijk A."/>
            <person name="van Heerden A."/>
            <person name="van Vuuren N."/>
            <person name="Yilmaz N."/>
            <person name="Duong T.A."/>
            <person name="van der Merwe N.A."/>
            <person name="Wingfield M.J."/>
            <person name="Wingfield B.D."/>
        </authorList>
    </citation>
    <scope>NUCLEOTIDE SEQUENCE [LARGE SCALE GENOMIC DNA]</scope>
    <source>
        <strain evidence="1 2">CMW 5346</strain>
    </source>
</reference>
<proteinExistence type="predicted"/>
<dbReference type="Proteomes" id="UP001583186">
    <property type="component" value="Unassembled WGS sequence"/>
</dbReference>
<protein>
    <recommendedName>
        <fullName evidence="3">Protein kinase domain-containing protein</fullName>
    </recommendedName>
</protein>
<dbReference type="SUPFAM" id="SSF56112">
    <property type="entry name" value="Protein kinase-like (PK-like)"/>
    <property type="match status" value="1"/>
</dbReference>
<organism evidence="1 2">
    <name type="scientific">Sporothrix stenoceras</name>
    <dbReference type="NCBI Taxonomy" id="5173"/>
    <lineage>
        <taxon>Eukaryota</taxon>
        <taxon>Fungi</taxon>
        <taxon>Dikarya</taxon>
        <taxon>Ascomycota</taxon>
        <taxon>Pezizomycotina</taxon>
        <taxon>Sordariomycetes</taxon>
        <taxon>Sordariomycetidae</taxon>
        <taxon>Ophiostomatales</taxon>
        <taxon>Ophiostomataceae</taxon>
        <taxon>Sporothrix</taxon>
    </lineage>
</organism>
<accession>A0ABR3Z4V4</accession>
<dbReference type="Gene3D" id="1.10.510.10">
    <property type="entry name" value="Transferase(Phosphotransferase) domain 1"/>
    <property type="match status" value="1"/>
</dbReference>
<dbReference type="EMBL" id="JAWCUI010000026">
    <property type="protein sequence ID" value="KAL1895659.1"/>
    <property type="molecule type" value="Genomic_DNA"/>
</dbReference>
<comment type="caution">
    <text evidence="1">The sequence shown here is derived from an EMBL/GenBank/DDBJ whole genome shotgun (WGS) entry which is preliminary data.</text>
</comment>
<gene>
    <name evidence="1" type="ORF">Sste5346_005129</name>
</gene>
<sequence>MPVFTKWLKRLRPPLAPRVFPTTFPRIDASTKHVTLKVFIRDQDLGQHANNEINTYYKIPAVAASSSHPGRHAVRSVLDHLPPVTSPAGNSHQCLVHAPLWDTARDLLYMNDTRRFTPLLTAMTLLPLLLALDFLHSECRLVHTDIKADNLAKEVANDHYIYTYQAIAMPESLGYTVAHPR</sequence>
<dbReference type="Gene3D" id="3.30.200.20">
    <property type="entry name" value="Phosphorylase Kinase, domain 1"/>
    <property type="match status" value="1"/>
</dbReference>
<evidence type="ECO:0008006" key="3">
    <source>
        <dbReference type="Google" id="ProtNLM"/>
    </source>
</evidence>
<name>A0ABR3Z4V4_9PEZI</name>
<keyword evidence="2" id="KW-1185">Reference proteome</keyword>
<dbReference type="InterPro" id="IPR011009">
    <property type="entry name" value="Kinase-like_dom_sf"/>
</dbReference>